<proteinExistence type="predicted"/>
<dbReference type="Pfam" id="PF02518">
    <property type="entry name" value="HATPase_c"/>
    <property type="match status" value="1"/>
</dbReference>
<evidence type="ECO:0000313" key="11">
    <source>
        <dbReference type="EMBL" id="GAA3165504.1"/>
    </source>
</evidence>
<keyword evidence="8" id="KW-0902">Two-component regulatory system</keyword>
<dbReference type="RefSeq" id="WP_344688388.1">
    <property type="nucleotide sequence ID" value="NZ_BAAAVV010000003.1"/>
</dbReference>
<keyword evidence="12" id="KW-1185">Reference proteome</keyword>
<dbReference type="InterPro" id="IPR036890">
    <property type="entry name" value="HATPase_C_sf"/>
</dbReference>
<keyword evidence="9" id="KW-0812">Transmembrane</keyword>
<evidence type="ECO:0000256" key="1">
    <source>
        <dbReference type="ARBA" id="ARBA00000085"/>
    </source>
</evidence>
<feature type="transmembrane region" description="Helical" evidence="9">
    <location>
        <begin position="58"/>
        <end position="75"/>
    </location>
</feature>
<dbReference type="CDD" id="cd16917">
    <property type="entry name" value="HATPase_UhpB-NarQ-NarX-like"/>
    <property type="match status" value="1"/>
</dbReference>
<keyword evidence="3" id="KW-0597">Phosphoprotein</keyword>
<organism evidence="11 12">
    <name type="scientific">Blastococcus jejuensis</name>
    <dbReference type="NCBI Taxonomy" id="351224"/>
    <lineage>
        <taxon>Bacteria</taxon>
        <taxon>Bacillati</taxon>
        <taxon>Actinomycetota</taxon>
        <taxon>Actinomycetes</taxon>
        <taxon>Geodermatophilales</taxon>
        <taxon>Geodermatophilaceae</taxon>
        <taxon>Blastococcus</taxon>
    </lineage>
</organism>
<reference evidence="12" key="1">
    <citation type="journal article" date="2019" name="Int. J. Syst. Evol. Microbiol.">
        <title>The Global Catalogue of Microorganisms (GCM) 10K type strain sequencing project: providing services to taxonomists for standard genome sequencing and annotation.</title>
        <authorList>
            <consortium name="The Broad Institute Genomics Platform"/>
            <consortium name="The Broad Institute Genome Sequencing Center for Infectious Disease"/>
            <person name="Wu L."/>
            <person name="Ma J."/>
        </authorList>
    </citation>
    <scope>NUCLEOTIDE SEQUENCE [LARGE SCALE GENOMIC DNA]</scope>
    <source>
        <strain evidence="12">JCM 15614</strain>
    </source>
</reference>
<dbReference type="PANTHER" id="PTHR24421:SF10">
    <property type="entry name" value="NITRATE_NITRITE SENSOR PROTEIN NARQ"/>
    <property type="match status" value="1"/>
</dbReference>
<evidence type="ECO:0000256" key="7">
    <source>
        <dbReference type="ARBA" id="ARBA00022840"/>
    </source>
</evidence>
<keyword evidence="9" id="KW-0472">Membrane</keyword>
<feature type="transmembrane region" description="Helical" evidence="9">
    <location>
        <begin position="104"/>
        <end position="123"/>
    </location>
</feature>
<evidence type="ECO:0000256" key="3">
    <source>
        <dbReference type="ARBA" id="ARBA00022553"/>
    </source>
</evidence>
<evidence type="ECO:0000256" key="8">
    <source>
        <dbReference type="ARBA" id="ARBA00023012"/>
    </source>
</evidence>
<name>A0ABP6P2T9_9ACTN</name>
<evidence type="ECO:0000256" key="2">
    <source>
        <dbReference type="ARBA" id="ARBA00012438"/>
    </source>
</evidence>
<evidence type="ECO:0000256" key="9">
    <source>
        <dbReference type="SAM" id="Phobius"/>
    </source>
</evidence>
<keyword evidence="4" id="KW-0808">Transferase</keyword>
<feature type="domain" description="Histidine kinase/HSP90-like ATPase" evidence="10">
    <location>
        <begin position="282"/>
        <end position="372"/>
    </location>
</feature>
<dbReference type="InterPro" id="IPR011712">
    <property type="entry name" value="Sig_transdc_His_kin_sub3_dim/P"/>
</dbReference>
<dbReference type="Pfam" id="PF07730">
    <property type="entry name" value="HisKA_3"/>
    <property type="match status" value="1"/>
</dbReference>
<evidence type="ECO:0000313" key="12">
    <source>
        <dbReference type="Proteomes" id="UP001499924"/>
    </source>
</evidence>
<sequence>MRRWVPRPIDLATAAVLTAVTQVETALMSPPDSPMGVVVPSLAVGTVAFAWHRVAPQTALAVGLTGLAVVPGAVGVDPASAFGWFVTAMAFMASAGYHARRPVVALAVAFALLAASVVLQKGWVISDIAFAWMLAGAAWLGGRTVAGRTLRAELSEQRAAAAEQQAQWRAAAAVAEERLRIAREMHDVVSHSLSVMTLHVSGVRRLLRPDQVAERAALETAERTGRESIAEMHRMLGVLRGPETDTPSPGLARLPELLDPARAAGLQVDCTIAGDVGELPPGVDLAAYRIVQEALTNVLRHAHARRVECAVEVRDHVLELRVTDDGRGGVPRSGGGHGLVGMRERAALYDGTVEAGPTATGFEVRAVLPVPSSAAREPEDAR</sequence>
<accession>A0ABP6P2T9</accession>
<dbReference type="Proteomes" id="UP001499924">
    <property type="component" value="Unassembled WGS sequence"/>
</dbReference>
<protein>
    <recommendedName>
        <fullName evidence="2">histidine kinase</fullName>
        <ecNumber evidence="2">2.7.13.3</ecNumber>
    </recommendedName>
</protein>
<keyword evidence="7" id="KW-0067">ATP-binding</keyword>
<comment type="caution">
    <text evidence="11">The sequence shown here is derived from an EMBL/GenBank/DDBJ whole genome shotgun (WGS) entry which is preliminary data.</text>
</comment>
<dbReference type="InterPro" id="IPR050482">
    <property type="entry name" value="Sensor_HK_TwoCompSys"/>
</dbReference>
<keyword evidence="5" id="KW-0547">Nucleotide-binding</keyword>
<keyword evidence="6" id="KW-0418">Kinase</keyword>
<evidence type="ECO:0000256" key="6">
    <source>
        <dbReference type="ARBA" id="ARBA00022777"/>
    </source>
</evidence>
<dbReference type="EC" id="2.7.13.3" evidence="2"/>
<dbReference type="EMBL" id="BAAAVV010000003">
    <property type="protein sequence ID" value="GAA3165504.1"/>
    <property type="molecule type" value="Genomic_DNA"/>
</dbReference>
<evidence type="ECO:0000256" key="4">
    <source>
        <dbReference type="ARBA" id="ARBA00022679"/>
    </source>
</evidence>
<dbReference type="Gene3D" id="1.20.5.1930">
    <property type="match status" value="1"/>
</dbReference>
<comment type="catalytic activity">
    <reaction evidence="1">
        <text>ATP + protein L-histidine = ADP + protein N-phospho-L-histidine.</text>
        <dbReference type="EC" id="2.7.13.3"/>
    </reaction>
</comment>
<gene>
    <name evidence="11" type="ORF">GCM10010531_17530</name>
</gene>
<evidence type="ECO:0000259" key="10">
    <source>
        <dbReference type="SMART" id="SM00387"/>
    </source>
</evidence>
<dbReference type="InterPro" id="IPR003594">
    <property type="entry name" value="HATPase_dom"/>
</dbReference>
<dbReference type="PANTHER" id="PTHR24421">
    <property type="entry name" value="NITRATE/NITRITE SENSOR PROTEIN NARX-RELATED"/>
    <property type="match status" value="1"/>
</dbReference>
<keyword evidence="9" id="KW-1133">Transmembrane helix</keyword>
<dbReference type="Gene3D" id="3.30.565.10">
    <property type="entry name" value="Histidine kinase-like ATPase, C-terminal domain"/>
    <property type="match status" value="1"/>
</dbReference>
<dbReference type="SUPFAM" id="SSF55874">
    <property type="entry name" value="ATPase domain of HSP90 chaperone/DNA topoisomerase II/histidine kinase"/>
    <property type="match status" value="1"/>
</dbReference>
<evidence type="ECO:0000256" key="5">
    <source>
        <dbReference type="ARBA" id="ARBA00022741"/>
    </source>
</evidence>
<dbReference type="SMART" id="SM00387">
    <property type="entry name" value="HATPase_c"/>
    <property type="match status" value="1"/>
</dbReference>
<feature type="transmembrane region" description="Helical" evidence="9">
    <location>
        <begin position="81"/>
        <end position="97"/>
    </location>
</feature>